<dbReference type="CDD" id="cd00082">
    <property type="entry name" value="HisKA"/>
    <property type="match status" value="1"/>
</dbReference>
<dbReference type="InterPro" id="IPR003594">
    <property type="entry name" value="HATPase_dom"/>
</dbReference>
<keyword evidence="7" id="KW-0902">Two-component regulatory system</keyword>
<dbReference type="SMART" id="SM00387">
    <property type="entry name" value="HATPase_c"/>
    <property type="match status" value="1"/>
</dbReference>
<dbReference type="Pfam" id="PF00512">
    <property type="entry name" value="HisKA"/>
    <property type="match status" value="1"/>
</dbReference>
<accession>A0A858C1U6</accession>
<keyword evidence="8 9" id="KW-0472">Membrane</keyword>
<organism evidence="11 12">
    <name type="scientific">Aminipila butyrica</name>
    <dbReference type="NCBI Taxonomy" id="433296"/>
    <lineage>
        <taxon>Bacteria</taxon>
        <taxon>Bacillati</taxon>
        <taxon>Bacillota</taxon>
        <taxon>Clostridia</taxon>
        <taxon>Peptostreptococcales</taxon>
        <taxon>Anaerovoracaceae</taxon>
        <taxon>Aminipila</taxon>
    </lineage>
</organism>
<evidence type="ECO:0000313" key="12">
    <source>
        <dbReference type="Proteomes" id="UP000466848"/>
    </source>
</evidence>
<evidence type="ECO:0000256" key="8">
    <source>
        <dbReference type="ARBA" id="ARBA00023136"/>
    </source>
</evidence>
<dbReference type="FunFam" id="3.30.565.10:FF:000006">
    <property type="entry name" value="Sensor histidine kinase WalK"/>
    <property type="match status" value="1"/>
</dbReference>
<dbReference type="CDD" id="cd00075">
    <property type="entry name" value="HATPase"/>
    <property type="match status" value="1"/>
</dbReference>
<evidence type="ECO:0000259" key="10">
    <source>
        <dbReference type="PROSITE" id="PS50109"/>
    </source>
</evidence>
<keyword evidence="12" id="KW-1185">Reference proteome</keyword>
<gene>
    <name evidence="11" type="ORF">Ami103574_15515</name>
</gene>
<sequence>MRTTIFKNFFFLSAAAILVTTLLISVVMYKGFYRDMRVEVEQEAKYIGAAVDLNGASYLQTIEDIRGDRVTLIASDGTVVFDNRQKPSLMENHLDRPEVAAALTQGSSEGVRMSETLGQQTFYHAIKLADGSILRVANTTSNVYTVAAINLVYVALICLVMLILIWLLAKGQTEAIVAPINRLDLENPLSNQVYDEFSPLLRKLEQQNRLIQETYNTLKRERDEFQSITQNMNEGLIVLNGQGEMLLVNKRAGAIFGKAATGHYLTLNRSAEFREVAEKALQGTPAESQLSQGGRIYHLLAAPSAAGQGSDGQPEGAVVLALDVTEKEETDHLRREFSGNVSHELKTPLTSILGYAEIMKAGIVPQADMPDFAAKIYSEAKRMIALVEDILKLSKLDEGLGEEAHGPVDLQEVCKGVMNRLEAAAEAAQVSLEFDGTEGSQPVYVMGSLPMLDELVFNLCENAIKYNKRPGQVKVTLTAEPVCLTVADTGIGIAREHQERVFERFYRVDKSHSKMTGGTGLGLSIVKHVVKRHGAALELESQQGKGTTIRVCF</sequence>
<dbReference type="PANTHER" id="PTHR45453:SF1">
    <property type="entry name" value="PHOSPHATE REGULON SENSOR PROTEIN PHOR"/>
    <property type="match status" value="1"/>
</dbReference>
<evidence type="ECO:0000313" key="11">
    <source>
        <dbReference type="EMBL" id="QIB70616.1"/>
    </source>
</evidence>
<evidence type="ECO:0000256" key="3">
    <source>
        <dbReference type="ARBA" id="ARBA00012438"/>
    </source>
</evidence>
<dbReference type="PRINTS" id="PR00344">
    <property type="entry name" value="BCTRLSENSOR"/>
</dbReference>
<comment type="subcellular location">
    <subcellularLocation>
        <location evidence="2">Membrane</location>
    </subcellularLocation>
</comment>
<dbReference type="InterPro" id="IPR036097">
    <property type="entry name" value="HisK_dim/P_sf"/>
</dbReference>
<feature type="transmembrane region" description="Helical" evidence="9">
    <location>
        <begin position="6"/>
        <end position="29"/>
    </location>
</feature>
<dbReference type="FunFam" id="1.10.287.130:FF:000001">
    <property type="entry name" value="Two-component sensor histidine kinase"/>
    <property type="match status" value="1"/>
</dbReference>
<dbReference type="KEGG" id="abut:Ami103574_15515"/>
<evidence type="ECO:0000256" key="4">
    <source>
        <dbReference type="ARBA" id="ARBA00022553"/>
    </source>
</evidence>
<dbReference type="InterPro" id="IPR004358">
    <property type="entry name" value="Sig_transdc_His_kin-like_C"/>
</dbReference>
<evidence type="ECO:0000256" key="1">
    <source>
        <dbReference type="ARBA" id="ARBA00000085"/>
    </source>
</evidence>
<dbReference type="NCBIfam" id="TIGR00229">
    <property type="entry name" value="sensory_box"/>
    <property type="match status" value="1"/>
</dbReference>
<keyword evidence="9" id="KW-1133">Transmembrane helix</keyword>
<dbReference type="GO" id="GO:0016036">
    <property type="term" value="P:cellular response to phosphate starvation"/>
    <property type="evidence" value="ECO:0007669"/>
    <property type="project" value="TreeGrafter"/>
</dbReference>
<keyword evidence="4" id="KW-0597">Phosphoprotein</keyword>
<dbReference type="PROSITE" id="PS50109">
    <property type="entry name" value="HIS_KIN"/>
    <property type="match status" value="1"/>
</dbReference>
<evidence type="ECO:0000256" key="2">
    <source>
        <dbReference type="ARBA" id="ARBA00004370"/>
    </source>
</evidence>
<dbReference type="InterPro" id="IPR005467">
    <property type="entry name" value="His_kinase_dom"/>
</dbReference>
<feature type="domain" description="Histidine kinase" evidence="10">
    <location>
        <begin position="340"/>
        <end position="553"/>
    </location>
</feature>
<dbReference type="InterPro" id="IPR003661">
    <property type="entry name" value="HisK_dim/P_dom"/>
</dbReference>
<proteinExistence type="predicted"/>
<dbReference type="GO" id="GO:0005886">
    <property type="term" value="C:plasma membrane"/>
    <property type="evidence" value="ECO:0007669"/>
    <property type="project" value="TreeGrafter"/>
</dbReference>
<dbReference type="InterPro" id="IPR036890">
    <property type="entry name" value="HATPase_C_sf"/>
</dbReference>
<feature type="transmembrane region" description="Helical" evidence="9">
    <location>
        <begin position="143"/>
        <end position="169"/>
    </location>
</feature>
<comment type="catalytic activity">
    <reaction evidence="1">
        <text>ATP + protein L-histidine = ADP + protein N-phospho-L-histidine.</text>
        <dbReference type="EC" id="2.7.13.3"/>
    </reaction>
</comment>
<dbReference type="SMART" id="SM00388">
    <property type="entry name" value="HisKA"/>
    <property type="match status" value="1"/>
</dbReference>
<reference evidence="11 12" key="1">
    <citation type="submission" date="2020-02" db="EMBL/GenBank/DDBJ databases">
        <authorList>
            <person name="Kim Y.B."/>
            <person name="Roh S.W."/>
        </authorList>
    </citation>
    <scope>NUCLEOTIDE SEQUENCE [LARGE SCALE GENOMIC DNA]</scope>
    <source>
        <strain evidence="11 12">DSM 103574</strain>
    </source>
</reference>
<keyword evidence="5" id="KW-0808">Transferase</keyword>
<dbReference type="InterPro" id="IPR050351">
    <property type="entry name" value="BphY/WalK/GraS-like"/>
</dbReference>
<dbReference type="AlphaFoldDB" id="A0A858C1U6"/>
<dbReference type="Gene3D" id="3.30.565.10">
    <property type="entry name" value="Histidine kinase-like ATPase, C-terminal domain"/>
    <property type="match status" value="1"/>
</dbReference>
<protein>
    <recommendedName>
        <fullName evidence="3">histidine kinase</fullName>
        <ecNumber evidence="3">2.7.13.3</ecNumber>
    </recommendedName>
</protein>
<evidence type="ECO:0000256" key="9">
    <source>
        <dbReference type="SAM" id="Phobius"/>
    </source>
</evidence>
<dbReference type="InterPro" id="IPR000014">
    <property type="entry name" value="PAS"/>
</dbReference>
<dbReference type="Gene3D" id="3.30.450.20">
    <property type="entry name" value="PAS domain"/>
    <property type="match status" value="1"/>
</dbReference>
<evidence type="ECO:0000256" key="5">
    <source>
        <dbReference type="ARBA" id="ARBA00022679"/>
    </source>
</evidence>
<dbReference type="InterPro" id="IPR035965">
    <property type="entry name" value="PAS-like_dom_sf"/>
</dbReference>
<dbReference type="PANTHER" id="PTHR45453">
    <property type="entry name" value="PHOSPHATE REGULON SENSOR PROTEIN PHOR"/>
    <property type="match status" value="1"/>
</dbReference>
<evidence type="ECO:0000256" key="7">
    <source>
        <dbReference type="ARBA" id="ARBA00023012"/>
    </source>
</evidence>
<dbReference type="RefSeq" id="WP_163067851.1">
    <property type="nucleotide sequence ID" value="NZ_CP048649.1"/>
</dbReference>
<keyword evidence="9" id="KW-0812">Transmembrane</keyword>
<dbReference type="GO" id="GO:0004721">
    <property type="term" value="F:phosphoprotein phosphatase activity"/>
    <property type="evidence" value="ECO:0007669"/>
    <property type="project" value="TreeGrafter"/>
</dbReference>
<dbReference type="SUPFAM" id="SSF55785">
    <property type="entry name" value="PYP-like sensor domain (PAS domain)"/>
    <property type="match status" value="1"/>
</dbReference>
<dbReference type="EMBL" id="CP048649">
    <property type="protein sequence ID" value="QIB70616.1"/>
    <property type="molecule type" value="Genomic_DNA"/>
</dbReference>
<dbReference type="Proteomes" id="UP000466848">
    <property type="component" value="Chromosome"/>
</dbReference>
<keyword evidence="6" id="KW-0418">Kinase</keyword>
<dbReference type="Gene3D" id="1.10.287.130">
    <property type="match status" value="1"/>
</dbReference>
<dbReference type="SUPFAM" id="SSF55874">
    <property type="entry name" value="ATPase domain of HSP90 chaperone/DNA topoisomerase II/histidine kinase"/>
    <property type="match status" value="1"/>
</dbReference>
<dbReference type="Pfam" id="PF02518">
    <property type="entry name" value="HATPase_c"/>
    <property type="match status" value="1"/>
</dbReference>
<dbReference type="GO" id="GO:0000155">
    <property type="term" value="F:phosphorelay sensor kinase activity"/>
    <property type="evidence" value="ECO:0007669"/>
    <property type="project" value="InterPro"/>
</dbReference>
<dbReference type="EC" id="2.7.13.3" evidence="3"/>
<dbReference type="SUPFAM" id="SSF47384">
    <property type="entry name" value="Homodimeric domain of signal transducing histidine kinase"/>
    <property type="match status" value="1"/>
</dbReference>
<evidence type="ECO:0000256" key="6">
    <source>
        <dbReference type="ARBA" id="ARBA00022777"/>
    </source>
</evidence>
<name>A0A858C1U6_9FIRM</name>